<dbReference type="Pfam" id="PF22963">
    <property type="entry name" value="Ig_NUP210_3rd"/>
    <property type="match status" value="1"/>
</dbReference>
<proteinExistence type="inferred from homology"/>
<feature type="compositionally biased region" description="Polar residues" evidence="9">
    <location>
        <begin position="1825"/>
        <end position="1834"/>
    </location>
</feature>
<feature type="domain" description="NUP210 Ig-like" evidence="18">
    <location>
        <begin position="844"/>
        <end position="916"/>
    </location>
</feature>
<dbReference type="InterPro" id="IPR055098">
    <property type="entry name" value="Ig_NUP210_3rd"/>
</dbReference>
<sequence>MSRSHHLLLQLLLWFLVLLTNGYRLNMPQVLLPYHPNVQVTFDLIVSDPDDGCFTWRSTRPDTVSVKGVNTAGTKGCSARAQIAATSKYAEEQMAVVLAEDKEAGVVLTCAVTVDVIRSISVSTTTKVLFLDAAPAKIIAQAYNAEGDMFTNLGAIPFEWHLESQSLSEKPLRIVPFSQSKYEAPDGVRFLEENKKRGFMILVEGVSTGAVTLKTKLVEPHFKDVEPQNVDFIVVANVLLIPSQDLFLPLGSRVHYTAEMVRQSITEAIPLPSRQYQLLIKDEGICSLNLLSSVVTAVSYGTTEISLIDENVKSLNALKPPSAWVHVVEPSNLYIKISGDLWYLERGREYDISFVVTDADNNVVYIPENAVFESVISDEYFNVTSKSHNGSYLNVKTIKSGTIKLRAAFTSVLSPEGELKISSSVKDEVTVVISEPIEVVPPFVALPYIEAKRTHFKKLSAQGGTESFTWSSMDPEIAAIDSDGILLTGNIGETEVIARDAQNSAHFGKATVQILQPTGIAFGKSHLEAEVGSDLILYISLYANSGGRKVLISDCRRIDVSLKIKNSDIFGIKLEYINIEMVVEARLHTTIVVAALSFLPSLLEIPLQLLSLLETPSEVFVMLGSSFIIRTSGGPRPWILDPSKYYSKLVYGNTTSLISNGGFSPKDGQTIAMCKDNKGDVLIAVVVGNEASSTNRLPAKAETKFRVCCGVPTQLSLSLLRPHQSKCPMGVRAVSCNEPSTLAVSAFGYCESGPSMGLEKQLDSLTSLLVDWKLSDTDAAHVEEDKESELSEVRGVLKPHGIVGTVEIIASTQGYKFGDQQLHLSQELQSKMQVDLVQNAEAVPSAVILLNENSASKAIRLENGSGHFSLEAYDSSILNAEMFSRVTQVHPLSVGKSELQFSDLCLNQNFTATISVTDAEEILIEAPEFIALNTEQELQLKVRDMEGLFFVTDDADIMNVHLNASSNVLSITRIDALHYVLRGDMIGVVTLRASARRASGQILQSQSHSIQIYAPLQLQPKLITLIPDSVFQLEICGGPQPLPPVHYRLNDTSVALVGSDGLVTSKAVGYAKITGSVYLDSNAPAIEDDLVVKTVLLTGVRIHLSTSLIQVGQKGWARVDGLNENETPFSFGGALYPLKITWSITTPGIIEAVSSVDSFMIEQSENRFQIKLEALTVGQAVIHVLVTDSENSKAFSKKAKHYEDQVVVTVIEPLQLMIPSRYPHALRLSPDAELDLKSNREGNSVQFMVPPELSIYLSVVGDGNNTLLAHTVGDAALILKETKRPHKELIYLPVSITPVASLHLKVKCSEVLEKPLTVFPLGYRLHVDVESRDHFGRLFDAAKHSLNYRPHRFDLTEIHSGSANSSFDIHLKDFGETVWDRKNPDLSVFLRLPVGDVIKPTVHSIALSEIICFNSPLPVLGWKELDGQRRFRFVDEKNGIAVAMDTGSTVVASYDSQKQIIFTKLVSNIRNHQYIFPIIIDGAEQNPSNIYAVRVFSVDLFGSFMYFLLADIKLDDIIQAMLYKKKTRIISRDLDCTSVLLEEVILDAPFDCTVGFMGKVNALATSLFAAHSAFIPKHGKYACVLVEQTFEGPVSLIEHQNLDLNISAIWNRVGKVKGASAIVPFYSRFEVMQREIRLNNVNAMEADLVIQSSISAASKISVEADGGGALRLKKIKSSLPTELRYRVELDINSALLWQELLDKCNITVKSAMTGQFELVPVTIVLHGDASKTVLRASDHLMGLLRSFLESAVVQLCASLLTAGFLVVLIAYFKGFSFPSDILSSFFDSDSNGTHGSFASDYYPERYPSLTYNTGKSFLGSPDMTPLSNRSSRSAGSPGEPILWSVTDRSITSPHLRKRQWM</sequence>
<feature type="domain" description="NUP210 fourth Ig-like" evidence="20">
    <location>
        <begin position="339"/>
        <end position="416"/>
    </location>
</feature>
<feature type="domain" description="NUP210 Ig-like" evidence="15">
    <location>
        <begin position="236"/>
        <end position="330"/>
    </location>
</feature>
<reference evidence="22 23" key="1">
    <citation type="submission" date="2018-08" db="EMBL/GenBank/DDBJ databases">
        <authorList>
            <person name="Laetsch R D."/>
            <person name="Stevens L."/>
            <person name="Kumar S."/>
            <person name="Blaxter L. M."/>
        </authorList>
    </citation>
    <scope>NUCLEOTIDE SEQUENCE [LARGE SCALE GENOMIC DNA]</scope>
</reference>
<name>A0A3P6T6T6_LITSI</name>
<dbReference type="GO" id="GO:0031965">
    <property type="term" value="C:nuclear membrane"/>
    <property type="evidence" value="ECO:0007669"/>
    <property type="project" value="UniProtKB-SubCell"/>
</dbReference>
<feature type="region of interest" description="Disordered" evidence="9">
    <location>
        <begin position="1822"/>
        <end position="1842"/>
    </location>
</feature>
<keyword evidence="23" id="KW-1185">Reference proteome</keyword>
<keyword evidence="8" id="KW-0539">Nucleus</keyword>
<dbReference type="Pfam" id="PF24991">
    <property type="entry name" value="Ig_NUP210_4th"/>
    <property type="match status" value="1"/>
</dbReference>
<dbReference type="EMBL" id="UYRX01000134">
    <property type="protein sequence ID" value="VDK75130.1"/>
    <property type="molecule type" value="Genomic_DNA"/>
</dbReference>
<evidence type="ECO:0000256" key="10">
    <source>
        <dbReference type="SAM" id="Phobius"/>
    </source>
</evidence>
<evidence type="ECO:0008006" key="24">
    <source>
        <dbReference type="Google" id="ProtNLM"/>
    </source>
</evidence>
<dbReference type="Pfam" id="PF26181">
    <property type="entry name" value="Ig_NUP210_13th"/>
    <property type="match status" value="1"/>
</dbReference>
<evidence type="ECO:0000259" key="18">
    <source>
        <dbReference type="Pfam" id="PF24902"/>
    </source>
</evidence>
<feature type="domain" description="NUP210 Ig-like" evidence="19">
    <location>
        <begin position="521"/>
        <end position="572"/>
    </location>
</feature>
<evidence type="ECO:0000259" key="21">
    <source>
        <dbReference type="Pfam" id="PF26181"/>
    </source>
</evidence>
<comment type="subcellular location">
    <subcellularLocation>
        <location evidence="1">Nucleus membrane</location>
        <topology evidence="1">Single-pass membrane protein</topology>
    </subcellularLocation>
</comment>
<evidence type="ECO:0000256" key="2">
    <source>
        <dbReference type="ARBA" id="ARBA00007313"/>
    </source>
</evidence>
<evidence type="ECO:0000259" key="13">
    <source>
        <dbReference type="Pfam" id="PF22959"/>
    </source>
</evidence>
<dbReference type="PANTHER" id="PTHR23019">
    <property type="entry name" value="NUCLEAR PORE MEMBRANE GLYCOPROTEIN GP210-RELATED"/>
    <property type="match status" value="1"/>
</dbReference>
<evidence type="ECO:0000259" key="12">
    <source>
        <dbReference type="Pfam" id="PF22957"/>
    </source>
</evidence>
<dbReference type="InterPro" id="IPR055095">
    <property type="entry name" value="NUP210_Ig_C"/>
</dbReference>
<evidence type="ECO:0000256" key="8">
    <source>
        <dbReference type="ARBA" id="ARBA00023242"/>
    </source>
</evidence>
<evidence type="ECO:0000259" key="14">
    <source>
        <dbReference type="Pfam" id="PF22962"/>
    </source>
</evidence>
<dbReference type="Pfam" id="PF22969">
    <property type="entry name" value="Ig_NUP210_2nd"/>
    <property type="match status" value="1"/>
</dbReference>
<dbReference type="Pfam" id="PF22962">
    <property type="entry name" value="Ig_NUP210_7th"/>
    <property type="match status" value="1"/>
</dbReference>
<comment type="similarity">
    <text evidence="2">Belongs to the NUP210 family.</text>
</comment>
<feature type="domain" description="NUP210 Ig-like" evidence="17">
    <location>
        <begin position="124"/>
        <end position="227"/>
    </location>
</feature>
<dbReference type="GO" id="GO:0005643">
    <property type="term" value="C:nuclear pore"/>
    <property type="evidence" value="ECO:0007669"/>
    <property type="project" value="TreeGrafter"/>
</dbReference>
<organism evidence="22 23">
    <name type="scientific">Litomosoides sigmodontis</name>
    <name type="common">Filarial nematode worm</name>
    <dbReference type="NCBI Taxonomy" id="42156"/>
    <lineage>
        <taxon>Eukaryota</taxon>
        <taxon>Metazoa</taxon>
        <taxon>Ecdysozoa</taxon>
        <taxon>Nematoda</taxon>
        <taxon>Chromadorea</taxon>
        <taxon>Rhabditida</taxon>
        <taxon>Spirurina</taxon>
        <taxon>Spiruromorpha</taxon>
        <taxon>Filarioidea</taxon>
        <taxon>Onchocercidae</taxon>
        <taxon>Litomosoides</taxon>
    </lineage>
</organism>
<dbReference type="PANTHER" id="PTHR23019:SF0">
    <property type="entry name" value="NUCLEAR PORE MEMBRANE GLYCOPROTEIN 210"/>
    <property type="match status" value="1"/>
</dbReference>
<dbReference type="InterPro" id="IPR056898">
    <property type="entry name" value="Ig_NUP210_6th"/>
</dbReference>
<dbReference type="InterPro" id="IPR055099">
    <property type="entry name" value="Ig_NUP210_7th"/>
</dbReference>
<feature type="signal peptide" evidence="11">
    <location>
        <begin position="1"/>
        <end position="22"/>
    </location>
</feature>
<dbReference type="Pfam" id="PF26182">
    <property type="entry name" value="Ig_NUP210_5th"/>
    <property type="match status" value="1"/>
</dbReference>
<evidence type="ECO:0000259" key="15">
    <source>
        <dbReference type="Pfam" id="PF22963"/>
    </source>
</evidence>
<evidence type="ECO:0000256" key="4">
    <source>
        <dbReference type="ARBA" id="ARBA00022729"/>
    </source>
</evidence>
<feature type="domain" description="NUP210 C-terminal Ig-like" evidence="12">
    <location>
        <begin position="1531"/>
        <end position="1660"/>
    </location>
</feature>
<feature type="transmembrane region" description="Helical" evidence="10">
    <location>
        <begin position="1751"/>
        <end position="1772"/>
    </location>
</feature>
<dbReference type="InterPro" id="IPR058779">
    <property type="entry name" value="Ig_NUP210_13th"/>
</dbReference>
<evidence type="ECO:0000256" key="3">
    <source>
        <dbReference type="ARBA" id="ARBA00022692"/>
    </source>
</evidence>
<evidence type="ECO:0000259" key="16">
    <source>
        <dbReference type="Pfam" id="PF22967"/>
    </source>
</evidence>
<evidence type="ECO:0000256" key="11">
    <source>
        <dbReference type="SAM" id="SignalP"/>
    </source>
</evidence>
<feature type="domain" description="NUP210 Ig-like" evidence="13">
    <location>
        <begin position="1300"/>
        <end position="1394"/>
    </location>
</feature>
<dbReference type="Pfam" id="PF24902">
    <property type="entry name" value="Ig_NUP210_9th"/>
    <property type="match status" value="1"/>
</dbReference>
<dbReference type="STRING" id="42156.A0A3P6T6T6"/>
<evidence type="ECO:0000256" key="5">
    <source>
        <dbReference type="ARBA" id="ARBA00022989"/>
    </source>
</evidence>
<evidence type="ECO:0000259" key="17">
    <source>
        <dbReference type="Pfam" id="PF22969"/>
    </source>
</evidence>
<dbReference type="Pfam" id="PF22959">
    <property type="entry name" value="Ig_NUP210_15th"/>
    <property type="match status" value="1"/>
</dbReference>
<dbReference type="InterPro" id="IPR055097">
    <property type="entry name" value="Ig_NUP210_2nd"/>
</dbReference>
<evidence type="ECO:0000256" key="9">
    <source>
        <dbReference type="SAM" id="MobiDB-lite"/>
    </source>
</evidence>
<evidence type="ECO:0000313" key="23">
    <source>
        <dbReference type="Proteomes" id="UP000277928"/>
    </source>
</evidence>
<dbReference type="OMA" id="HNMYEGT"/>
<keyword evidence="3 10" id="KW-0812">Transmembrane</keyword>
<evidence type="ECO:0000259" key="20">
    <source>
        <dbReference type="Pfam" id="PF24991"/>
    </source>
</evidence>
<keyword evidence="7" id="KW-0325">Glycoprotein</keyword>
<dbReference type="InterPro" id="IPR056897">
    <property type="entry name" value="Ig_NUP210_4th"/>
</dbReference>
<feature type="chain" id="PRO_5018338470" description="BIG2 domain-containing protein" evidence="11">
    <location>
        <begin position="23"/>
        <end position="1861"/>
    </location>
</feature>
<dbReference type="Proteomes" id="UP000277928">
    <property type="component" value="Unassembled WGS sequence"/>
</dbReference>
<dbReference type="Gene3D" id="2.60.40.1080">
    <property type="match status" value="1"/>
</dbReference>
<dbReference type="Pfam" id="PF22967">
    <property type="entry name" value="Ig_NUP210_1st"/>
    <property type="match status" value="1"/>
</dbReference>
<gene>
    <name evidence="22" type="ORF">NLS_LOCUS2766</name>
</gene>
<dbReference type="Pfam" id="PF22957">
    <property type="entry name" value="NUP210_Ig"/>
    <property type="match status" value="1"/>
</dbReference>
<feature type="domain" description="NUP210 Ig-like" evidence="14">
    <location>
        <begin position="613"/>
        <end position="710"/>
    </location>
</feature>
<keyword evidence="5 10" id="KW-1133">Transmembrane helix</keyword>
<dbReference type="Pfam" id="PF24935">
    <property type="entry name" value="Ig_NUP210_6th"/>
    <property type="match status" value="1"/>
</dbReference>
<dbReference type="SUPFAM" id="SSF49373">
    <property type="entry name" value="Invasin/intimin cell-adhesion fragments"/>
    <property type="match status" value="1"/>
</dbReference>
<dbReference type="InterPro" id="IPR008964">
    <property type="entry name" value="Invasin/intimin_cell_adhesion"/>
</dbReference>
<protein>
    <recommendedName>
        <fullName evidence="24">BIG2 domain-containing protein</fullName>
    </recommendedName>
</protein>
<evidence type="ECO:0000256" key="1">
    <source>
        <dbReference type="ARBA" id="ARBA00004590"/>
    </source>
</evidence>
<feature type="domain" description="NUP210 Ig-like" evidence="16">
    <location>
        <begin position="23"/>
        <end position="115"/>
    </location>
</feature>
<keyword evidence="4 11" id="KW-0732">Signal</keyword>
<evidence type="ECO:0000259" key="19">
    <source>
        <dbReference type="Pfam" id="PF24935"/>
    </source>
</evidence>
<feature type="domain" description="NUP210 Ig-like" evidence="21">
    <location>
        <begin position="1097"/>
        <end position="1210"/>
    </location>
</feature>
<dbReference type="InterPro" id="IPR045197">
    <property type="entry name" value="NUP210-like"/>
</dbReference>
<dbReference type="InterPro" id="IPR055096">
    <property type="entry name" value="Ig_NUP210_1st"/>
</dbReference>
<dbReference type="OrthoDB" id="361283at2759"/>
<dbReference type="InterPro" id="IPR055094">
    <property type="entry name" value="NUP210_Ig15"/>
</dbReference>
<keyword evidence="6 10" id="KW-0472">Membrane</keyword>
<evidence type="ECO:0000256" key="7">
    <source>
        <dbReference type="ARBA" id="ARBA00023180"/>
    </source>
</evidence>
<evidence type="ECO:0000313" key="22">
    <source>
        <dbReference type="EMBL" id="VDK75130.1"/>
    </source>
</evidence>
<evidence type="ECO:0000256" key="6">
    <source>
        <dbReference type="ARBA" id="ARBA00023136"/>
    </source>
</evidence>
<dbReference type="InterPro" id="IPR056899">
    <property type="entry name" value="Ig_NUP210_9th"/>
</dbReference>
<accession>A0A3P6T6T6</accession>